<evidence type="ECO:0000313" key="1">
    <source>
        <dbReference type="EMBL" id="CAK51525.1"/>
    </source>
</evidence>
<protein>
    <submittedName>
        <fullName evidence="1">Uncharacterized protein</fullName>
    </submittedName>
</protein>
<organism evidence="1 2">
    <name type="scientific">Eimeria tenella</name>
    <name type="common">Coccidian parasite</name>
    <dbReference type="NCBI Taxonomy" id="5802"/>
    <lineage>
        <taxon>Eukaryota</taxon>
        <taxon>Sar</taxon>
        <taxon>Alveolata</taxon>
        <taxon>Apicomplexa</taxon>
        <taxon>Conoidasida</taxon>
        <taxon>Coccidia</taxon>
        <taxon>Eucoccidiorida</taxon>
        <taxon>Eimeriorina</taxon>
        <taxon>Eimeriidae</taxon>
        <taxon>Eimeria</taxon>
    </lineage>
</organism>
<dbReference type="EMBL" id="AM269894">
    <property type="protein sequence ID" value="CAK51525.1"/>
    <property type="molecule type" value="Genomic_DNA"/>
</dbReference>
<dbReference type="Proteomes" id="UP000243681">
    <property type="component" value="Chromosome 1"/>
</dbReference>
<accession>C8TE39</accession>
<dbReference type="AlphaFoldDB" id="C8TE39"/>
<name>C8TE39_EIMTE</name>
<sequence>MSTMDYANTKFNYNLLQLIGGSSSGCNWPGRESQALAGIITKQSQQNSFTDARM</sequence>
<gene>
    <name evidence="1" type="ORF">e1116g03.tmp0065</name>
</gene>
<evidence type="ECO:0000313" key="2">
    <source>
        <dbReference type="Proteomes" id="UP000243681"/>
    </source>
</evidence>
<reference evidence="1 2" key="1">
    <citation type="journal article" date="2007" name="Genome Res.">
        <title>Sequencing and analysis of chromosome 1 of Eimeria tenella reveals a unique segmental organization.</title>
        <authorList>
            <person name="Ling K.H."/>
            <person name="Rajandream M.A."/>
            <person name="Rivailler P."/>
            <person name="Ivens A."/>
            <person name="Yap S.J."/>
            <person name="Madeira A.M.B.N."/>
            <person name="Mungall K."/>
            <person name="Billington K."/>
            <person name="Yee W.Y."/>
            <person name="Bankier A.T."/>
            <person name="Carroll F."/>
            <person name="Durham A.M."/>
            <person name="Peters N."/>
            <person name="Loo S.S."/>
            <person name="Mat-Isa M.N."/>
            <person name="Novaes J."/>
            <person name="Quail M."/>
            <person name="Rosli R."/>
            <person name="Shamsudin M.N."/>
            <person name="Sobreira T.J.P."/>
            <person name="Tivey A.R."/>
            <person name="Wai S.F."/>
            <person name="White S."/>
            <person name="Wu X."/>
            <person name="Kerhornou A.X."/>
            <person name="Blake D."/>
            <person name="Mohamed R."/>
            <person name="Shirley M."/>
            <person name="Gruber A."/>
            <person name="Berriman M."/>
            <person name="Tomley F."/>
            <person name="Dear P.H."/>
            <person name="Wan K.L."/>
        </authorList>
    </citation>
    <scope>NUCLEOTIDE SEQUENCE [LARGE SCALE GENOMIC DNA]</scope>
    <source>
        <strain evidence="1 2">Houghton</strain>
    </source>
</reference>
<proteinExistence type="predicted"/>